<dbReference type="EMBL" id="FXAM01000001">
    <property type="protein sequence ID" value="SMF94321.1"/>
    <property type="molecule type" value="Genomic_DNA"/>
</dbReference>
<sequence length="168" mass="18656">MIVVPSRQHSSRPADAPLVLEPCLATMDKPVYYVTERGPTLSSSPIFCGRAFADTVLAAMHDVLESAGWNIAHVGVYNPRQARRANGALIRPPRWSNHAHGVAMDFKGIVQTSNKNQTPSLVDIPLMKKRHKTLLDNLLAECKDRIKAAHRRPEIVDEGGWIHIGLWP</sequence>
<dbReference type="SUPFAM" id="SSF55166">
    <property type="entry name" value="Hedgehog/DD-peptidase"/>
    <property type="match status" value="1"/>
</dbReference>
<dbReference type="InterPro" id="IPR009045">
    <property type="entry name" value="Zn_M74/Hedgehog-like"/>
</dbReference>
<gene>
    <name evidence="1" type="ORF">SAMN02949497_1631</name>
</gene>
<proteinExistence type="predicted"/>
<dbReference type="RefSeq" id="WP_085211591.1">
    <property type="nucleotide sequence ID" value="NZ_FXAM01000001.1"/>
</dbReference>
<evidence type="ECO:0000313" key="2">
    <source>
        <dbReference type="Proteomes" id="UP000192923"/>
    </source>
</evidence>
<dbReference type="Proteomes" id="UP000192923">
    <property type="component" value="Unassembled WGS sequence"/>
</dbReference>
<keyword evidence="2" id="KW-1185">Reference proteome</keyword>
<name>A0A1Y6CV86_9GAMM</name>
<dbReference type="STRING" id="1760988.SAMN02949497_1631"/>
<protein>
    <submittedName>
        <fullName evidence="1">Uncharacterized protein</fullName>
    </submittedName>
</protein>
<evidence type="ECO:0000313" key="1">
    <source>
        <dbReference type="EMBL" id="SMF94321.1"/>
    </source>
</evidence>
<accession>A0A1Y6CV86</accession>
<dbReference type="AlphaFoldDB" id="A0A1Y6CV86"/>
<reference evidence="1 2" key="1">
    <citation type="submission" date="2016-12" db="EMBL/GenBank/DDBJ databases">
        <authorList>
            <person name="Song W.-J."/>
            <person name="Kurnit D.M."/>
        </authorList>
    </citation>
    <scope>NUCLEOTIDE SEQUENCE [LARGE SCALE GENOMIC DNA]</scope>
    <source>
        <strain evidence="1 2">175</strain>
    </source>
</reference>
<organism evidence="1 2">
    <name type="scientific">Methylomagnum ishizawai</name>
    <dbReference type="NCBI Taxonomy" id="1760988"/>
    <lineage>
        <taxon>Bacteria</taxon>
        <taxon>Pseudomonadati</taxon>
        <taxon>Pseudomonadota</taxon>
        <taxon>Gammaproteobacteria</taxon>
        <taxon>Methylococcales</taxon>
        <taxon>Methylococcaceae</taxon>
        <taxon>Methylomagnum</taxon>
    </lineage>
</organism>